<gene>
    <name evidence="3" type="ORF">CXB51_011785</name>
</gene>
<comment type="caution">
    <text evidence="3">The sequence shown here is derived from an EMBL/GenBank/DDBJ whole genome shotgun (WGS) entry which is preliminary data.</text>
</comment>
<evidence type="ECO:0000256" key="1">
    <source>
        <dbReference type="SAM" id="MobiDB-lite"/>
    </source>
</evidence>
<feature type="domain" description="Aminotransferase-like plant mobile" evidence="2">
    <location>
        <begin position="24"/>
        <end position="139"/>
    </location>
</feature>
<dbReference type="Pfam" id="PF10536">
    <property type="entry name" value="PMD"/>
    <property type="match status" value="1"/>
</dbReference>
<feature type="region of interest" description="Disordered" evidence="1">
    <location>
        <begin position="331"/>
        <end position="354"/>
    </location>
</feature>
<dbReference type="GO" id="GO:0010073">
    <property type="term" value="P:meristem maintenance"/>
    <property type="evidence" value="ECO:0007669"/>
    <property type="project" value="InterPro"/>
</dbReference>
<dbReference type="InterPro" id="IPR044824">
    <property type="entry name" value="MAIN-like"/>
</dbReference>
<dbReference type="PANTHER" id="PTHR46033:SF8">
    <property type="entry name" value="PROTEIN MAINTENANCE OF MERISTEMS-LIKE"/>
    <property type="match status" value="1"/>
</dbReference>
<proteinExistence type="predicted"/>
<dbReference type="EMBL" id="JAHUZN010000005">
    <property type="protein sequence ID" value="KAG8493596.1"/>
    <property type="molecule type" value="Genomic_DNA"/>
</dbReference>
<evidence type="ECO:0000313" key="3">
    <source>
        <dbReference type="EMBL" id="KAG8493596.1"/>
    </source>
</evidence>
<dbReference type="OrthoDB" id="960611at2759"/>
<evidence type="ECO:0000313" key="4">
    <source>
        <dbReference type="Proteomes" id="UP000701853"/>
    </source>
</evidence>
<dbReference type="Proteomes" id="UP000701853">
    <property type="component" value="Chromosome 5"/>
</dbReference>
<accession>A0A8J6D3F0</accession>
<dbReference type="AlphaFoldDB" id="A0A8J6D3F0"/>
<protein>
    <recommendedName>
        <fullName evidence="2">Aminotransferase-like plant mobile domain-containing protein</fullName>
    </recommendedName>
</protein>
<name>A0A8J6D3F0_9ROSI</name>
<dbReference type="PANTHER" id="PTHR46033">
    <property type="entry name" value="PROTEIN MAIN-LIKE 2"/>
    <property type="match status" value="1"/>
</dbReference>
<organism evidence="3 4">
    <name type="scientific">Gossypium anomalum</name>
    <dbReference type="NCBI Taxonomy" id="47600"/>
    <lineage>
        <taxon>Eukaryota</taxon>
        <taxon>Viridiplantae</taxon>
        <taxon>Streptophyta</taxon>
        <taxon>Embryophyta</taxon>
        <taxon>Tracheophyta</taxon>
        <taxon>Spermatophyta</taxon>
        <taxon>Magnoliopsida</taxon>
        <taxon>eudicotyledons</taxon>
        <taxon>Gunneridae</taxon>
        <taxon>Pentapetalae</taxon>
        <taxon>rosids</taxon>
        <taxon>malvids</taxon>
        <taxon>Malvales</taxon>
        <taxon>Malvaceae</taxon>
        <taxon>Malvoideae</taxon>
        <taxon>Gossypium</taxon>
    </lineage>
</organism>
<evidence type="ECO:0000259" key="2">
    <source>
        <dbReference type="Pfam" id="PF10536"/>
    </source>
</evidence>
<sequence length="354" mass="40597">MSGPSSSLIENYLREAGFWHAATIGSGCKLDPKLISSLIERWRLDMYTFHLPFEKCTITLEDVYLQLGLLVDGVALTGSVQSADWGAIYYDLLGTISDNIYEGRIEIGWLRDIFPELGNNSTELERIRYVRAYILKIIGAGELSWGFVVLATCIGRRAGRRHQIKQKLEVAYHYYNHGLGFAFPFYVIEWNHPGSYVGIPTALEDIRLLLDQQLEAYTKRIECCNNLDSDNRFLRNLKCSMTSTKSTYDKRIRIGRYSGRNISKFRKTSHHRWRIVRGTVEELISLPFPIALWDSNTSDVGDANTSTFFILPKWVILSTPITEATTTLAEQLRRNPARNHRPPPYGTDFDRHIH</sequence>
<reference evidence="3 4" key="1">
    <citation type="journal article" date="2021" name="bioRxiv">
        <title>The Gossypium anomalum genome as a resource for cotton improvement and evolutionary analysis of hybrid incompatibility.</title>
        <authorList>
            <person name="Grover C.E."/>
            <person name="Yuan D."/>
            <person name="Arick M.A."/>
            <person name="Miller E.R."/>
            <person name="Hu G."/>
            <person name="Peterson D.G."/>
            <person name="Wendel J.F."/>
            <person name="Udall J.A."/>
        </authorList>
    </citation>
    <scope>NUCLEOTIDE SEQUENCE [LARGE SCALE GENOMIC DNA]</scope>
    <source>
        <strain evidence="3">JFW-Udall</strain>
        <tissue evidence="3">Leaf</tissue>
    </source>
</reference>
<keyword evidence="4" id="KW-1185">Reference proteome</keyword>
<dbReference type="InterPro" id="IPR019557">
    <property type="entry name" value="AminoTfrase-like_pln_mobile"/>
</dbReference>